<protein>
    <recommendedName>
        <fullName evidence="12">Porin domain-containing protein</fullName>
    </recommendedName>
</protein>
<evidence type="ECO:0000256" key="9">
    <source>
        <dbReference type="ARBA" id="ARBA00023136"/>
    </source>
</evidence>
<gene>
    <name evidence="13" type="ORF">LMG26411_06274</name>
</gene>
<dbReference type="InterPro" id="IPR023614">
    <property type="entry name" value="Porin_dom_sf"/>
</dbReference>
<evidence type="ECO:0000256" key="5">
    <source>
        <dbReference type="ARBA" id="ARBA00022692"/>
    </source>
</evidence>
<dbReference type="Proteomes" id="UP000672657">
    <property type="component" value="Unassembled WGS sequence"/>
</dbReference>
<feature type="chain" id="PRO_5045356752" description="Porin domain-containing protein" evidence="11">
    <location>
        <begin position="23"/>
        <end position="359"/>
    </location>
</feature>
<evidence type="ECO:0000256" key="1">
    <source>
        <dbReference type="ARBA" id="ARBA00004571"/>
    </source>
</evidence>
<dbReference type="InterPro" id="IPR002299">
    <property type="entry name" value="Porin_Neis"/>
</dbReference>
<keyword evidence="7" id="KW-0406">Ion transport</keyword>
<evidence type="ECO:0000256" key="11">
    <source>
        <dbReference type="SAM" id="SignalP"/>
    </source>
</evidence>
<keyword evidence="8" id="KW-0626">Porin</keyword>
<evidence type="ECO:0000256" key="10">
    <source>
        <dbReference type="ARBA" id="ARBA00023237"/>
    </source>
</evidence>
<dbReference type="InterPro" id="IPR050298">
    <property type="entry name" value="Gram-neg_bact_OMP"/>
</dbReference>
<feature type="domain" description="Porin" evidence="12">
    <location>
        <begin position="10"/>
        <end position="329"/>
    </location>
</feature>
<keyword evidence="3" id="KW-0813">Transport</keyword>
<dbReference type="EMBL" id="CAJPVI010000051">
    <property type="protein sequence ID" value="CAG2158888.1"/>
    <property type="molecule type" value="Genomic_DNA"/>
</dbReference>
<keyword evidence="5" id="KW-0812">Transmembrane</keyword>
<dbReference type="RefSeq" id="WP_211957110.1">
    <property type="nucleotide sequence ID" value="NZ_CAJPVI010000051.1"/>
</dbReference>
<evidence type="ECO:0000256" key="2">
    <source>
        <dbReference type="ARBA" id="ARBA00011233"/>
    </source>
</evidence>
<dbReference type="PANTHER" id="PTHR34501">
    <property type="entry name" value="PROTEIN YDDL-RELATED"/>
    <property type="match status" value="1"/>
</dbReference>
<comment type="subcellular location">
    <subcellularLocation>
        <location evidence="1">Cell outer membrane</location>
        <topology evidence="1">Multi-pass membrane protein</topology>
    </subcellularLocation>
</comment>
<accession>A0ABM8TRM7</accession>
<organism evidence="13 14">
    <name type="scientific">Cupriavidus numazuensis</name>
    <dbReference type="NCBI Taxonomy" id="221992"/>
    <lineage>
        <taxon>Bacteria</taxon>
        <taxon>Pseudomonadati</taxon>
        <taxon>Pseudomonadota</taxon>
        <taxon>Betaproteobacteria</taxon>
        <taxon>Burkholderiales</taxon>
        <taxon>Burkholderiaceae</taxon>
        <taxon>Cupriavidus</taxon>
    </lineage>
</organism>
<feature type="signal peptide" evidence="11">
    <location>
        <begin position="1"/>
        <end position="22"/>
    </location>
</feature>
<sequence length="359" mass="38216">MRRIVLSWAASTAICASGQAAASVTIYGNIDSGITYVNNLGGHSTVQMQDGISRANALGFSGVEDLGGGVSALLKLENGYSSDTGTLGQGGLLFGRQAYVGLGDKELGRLTLGRQYDSTVLMIPYFPCWNCGIYSAQNANLDRGAGERLNNAVQYRSTNLGGLTFGATYAFGEAAGVLTTNQGRAISTDVQYNNDDFSAIAVMTDINGAIIRAGRLGVSTMLGVPVQSSTILTADKQRIFGVGVKYKLGAWTPSILYTNTLLKLGHASSSDQVLRIGTTYQVSPSVLMAGQLSTDRFEQSRWYMANFSVDYFLSKRTDVYLELAAQRASGPGTVASIYLIGASSSQNQFLSRIGMKHIF</sequence>
<evidence type="ECO:0000256" key="3">
    <source>
        <dbReference type="ARBA" id="ARBA00022448"/>
    </source>
</evidence>
<dbReference type="PRINTS" id="PR00184">
    <property type="entry name" value="NEISSPPORIN"/>
</dbReference>
<keyword evidence="6 11" id="KW-0732">Signal</keyword>
<dbReference type="InterPro" id="IPR033900">
    <property type="entry name" value="Gram_neg_porin_domain"/>
</dbReference>
<dbReference type="SUPFAM" id="SSF56935">
    <property type="entry name" value="Porins"/>
    <property type="match status" value="1"/>
</dbReference>
<evidence type="ECO:0000259" key="12">
    <source>
        <dbReference type="Pfam" id="PF13609"/>
    </source>
</evidence>
<evidence type="ECO:0000313" key="14">
    <source>
        <dbReference type="Proteomes" id="UP000672657"/>
    </source>
</evidence>
<name>A0ABM8TRM7_9BURK</name>
<reference evidence="13 14" key="1">
    <citation type="submission" date="2021-03" db="EMBL/GenBank/DDBJ databases">
        <authorList>
            <person name="Peeters C."/>
        </authorList>
    </citation>
    <scope>NUCLEOTIDE SEQUENCE [LARGE SCALE GENOMIC DNA]</scope>
    <source>
        <strain evidence="13 14">LMG 26411</strain>
    </source>
</reference>
<dbReference type="PANTHER" id="PTHR34501:SF9">
    <property type="entry name" value="MAJOR OUTER MEMBRANE PROTEIN P.IA"/>
    <property type="match status" value="1"/>
</dbReference>
<dbReference type="CDD" id="cd00342">
    <property type="entry name" value="gram_neg_porins"/>
    <property type="match status" value="1"/>
</dbReference>
<evidence type="ECO:0000256" key="4">
    <source>
        <dbReference type="ARBA" id="ARBA00022452"/>
    </source>
</evidence>
<comment type="subunit">
    <text evidence="2">Homotrimer.</text>
</comment>
<comment type="caution">
    <text evidence="13">The sequence shown here is derived from an EMBL/GenBank/DDBJ whole genome shotgun (WGS) entry which is preliminary data.</text>
</comment>
<dbReference type="Gene3D" id="2.40.160.10">
    <property type="entry name" value="Porin"/>
    <property type="match status" value="1"/>
</dbReference>
<dbReference type="Pfam" id="PF13609">
    <property type="entry name" value="Porin_4"/>
    <property type="match status" value="1"/>
</dbReference>
<keyword evidence="14" id="KW-1185">Reference proteome</keyword>
<evidence type="ECO:0000313" key="13">
    <source>
        <dbReference type="EMBL" id="CAG2158888.1"/>
    </source>
</evidence>
<evidence type="ECO:0000256" key="6">
    <source>
        <dbReference type="ARBA" id="ARBA00022729"/>
    </source>
</evidence>
<proteinExistence type="predicted"/>
<evidence type="ECO:0000256" key="7">
    <source>
        <dbReference type="ARBA" id="ARBA00023065"/>
    </source>
</evidence>
<keyword evidence="10" id="KW-0998">Cell outer membrane</keyword>
<keyword evidence="4" id="KW-1134">Transmembrane beta strand</keyword>
<keyword evidence="9" id="KW-0472">Membrane</keyword>
<evidence type="ECO:0000256" key="8">
    <source>
        <dbReference type="ARBA" id="ARBA00023114"/>
    </source>
</evidence>